<dbReference type="GO" id="GO:0050660">
    <property type="term" value="F:flavin adenine dinucleotide binding"/>
    <property type="evidence" value="ECO:0007669"/>
    <property type="project" value="InterPro"/>
</dbReference>
<dbReference type="EMBL" id="VOHE01000003">
    <property type="protein sequence ID" value="TWT19897.1"/>
    <property type="molecule type" value="Genomic_DNA"/>
</dbReference>
<evidence type="ECO:0000259" key="7">
    <source>
        <dbReference type="Pfam" id="PF02770"/>
    </source>
</evidence>
<reference evidence="9 10" key="1">
    <citation type="submission" date="2019-07" db="EMBL/GenBank/DDBJ databases">
        <title>Luteimonas sp. YD-1 nov., isolated from acidic soil.</title>
        <authorList>
            <person name="Zhou J."/>
        </authorList>
    </citation>
    <scope>NUCLEOTIDE SEQUENCE [LARGE SCALE GENOMIC DNA]</scope>
    <source>
        <strain evidence="9 10">YD-1</strain>
    </source>
</reference>
<organism evidence="9 10">
    <name type="scientific">Luteimonas wenzhouensis</name>
    <dbReference type="NCBI Taxonomy" id="2599615"/>
    <lineage>
        <taxon>Bacteria</taxon>
        <taxon>Pseudomonadati</taxon>
        <taxon>Pseudomonadota</taxon>
        <taxon>Gammaproteobacteria</taxon>
        <taxon>Lysobacterales</taxon>
        <taxon>Lysobacteraceae</taxon>
        <taxon>Luteimonas</taxon>
    </lineage>
</organism>
<keyword evidence="10" id="KW-1185">Reference proteome</keyword>
<dbReference type="Gene3D" id="2.40.110.10">
    <property type="entry name" value="Butyryl-CoA Dehydrogenase, subunit A, domain 2"/>
    <property type="match status" value="1"/>
</dbReference>
<evidence type="ECO:0000256" key="5">
    <source>
        <dbReference type="RuleBase" id="RU362125"/>
    </source>
</evidence>
<dbReference type="InterPro" id="IPR006091">
    <property type="entry name" value="Acyl-CoA_Oxase/DH_mid-dom"/>
</dbReference>
<keyword evidence="5" id="KW-0560">Oxidoreductase</keyword>
<dbReference type="InterPro" id="IPR036250">
    <property type="entry name" value="AcylCo_DH-like_C"/>
</dbReference>
<dbReference type="InterPro" id="IPR052166">
    <property type="entry name" value="Diverse_Acyl-CoA_DH"/>
</dbReference>
<dbReference type="Pfam" id="PF02771">
    <property type="entry name" value="Acyl-CoA_dh_N"/>
    <property type="match status" value="1"/>
</dbReference>
<gene>
    <name evidence="9" type="ORF">FQY79_06975</name>
</gene>
<dbReference type="Pfam" id="PF00441">
    <property type="entry name" value="Acyl-CoA_dh_1"/>
    <property type="match status" value="1"/>
</dbReference>
<dbReference type="Proteomes" id="UP000315949">
    <property type="component" value="Unassembled WGS sequence"/>
</dbReference>
<evidence type="ECO:0000256" key="2">
    <source>
        <dbReference type="ARBA" id="ARBA00009347"/>
    </source>
</evidence>
<comment type="caution">
    <text evidence="9">The sequence shown here is derived from an EMBL/GenBank/DDBJ whole genome shotgun (WGS) entry which is preliminary data.</text>
</comment>
<keyword evidence="4 5" id="KW-0274">FAD</keyword>
<dbReference type="InterPro" id="IPR013786">
    <property type="entry name" value="AcylCoA_DH/ox_N"/>
</dbReference>
<dbReference type="Gene3D" id="1.10.540.10">
    <property type="entry name" value="Acyl-CoA dehydrogenase/oxidase, N-terminal domain"/>
    <property type="match status" value="1"/>
</dbReference>
<keyword evidence="3 5" id="KW-0285">Flavoprotein</keyword>
<evidence type="ECO:0000256" key="3">
    <source>
        <dbReference type="ARBA" id="ARBA00022630"/>
    </source>
</evidence>
<name>A0A5C5U1K1_9GAMM</name>
<dbReference type="PANTHER" id="PTHR42803">
    <property type="entry name" value="ACYL-COA DEHYDROGENASE"/>
    <property type="match status" value="1"/>
</dbReference>
<proteinExistence type="inferred from homology"/>
<comment type="similarity">
    <text evidence="2 5">Belongs to the acyl-CoA dehydrogenase family.</text>
</comment>
<dbReference type="PANTHER" id="PTHR42803:SF1">
    <property type="entry name" value="BROAD-SPECIFICITY LINEAR ACYL-COA DEHYDROGENASE FADE5"/>
    <property type="match status" value="1"/>
</dbReference>
<dbReference type="SUPFAM" id="SSF56645">
    <property type="entry name" value="Acyl-CoA dehydrogenase NM domain-like"/>
    <property type="match status" value="1"/>
</dbReference>
<comment type="cofactor">
    <cofactor evidence="1 5">
        <name>FAD</name>
        <dbReference type="ChEBI" id="CHEBI:57692"/>
    </cofactor>
</comment>
<dbReference type="InterPro" id="IPR037069">
    <property type="entry name" value="AcylCoA_DH/ox_N_sf"/>
</dbReference>
<feature type="domain" description="Acyl-CoA oxidase/dehydrogenase middle" evidence="7">
    <location>
        <begin position="162"/>
        <end position="265"/>
    </location>
</feature>
<dbReference type="SUPFAM" id="SSF47203">
    <property type="entry name" value="Acyl-CoA dehydrogenase C-terminal domain-like"/>
    <property type="match status" value="1"/>
</dbReference>
<dbReference type="Pfam" id="PF02770">
    <property type="entry name" value="Acyl-CoA_dh_M"/>
    <property type="match status" value="1"/>
</dbReference>
<evidence type="ECO:0000313" key="9">
    <source>
        <dbReference type="EMBL" id="TWT19897.1"/>
    </source>
</evidence>
<feature type="domain" description="Acyl-CoA dehydrogenase/oxidase C-terminal" evidence="6">
    <location>
        <begin position="277"/>
        <end position="447"/>
    </location>
</feature>
<sequence length="574" mass="61848">MPWQPPLDDIAFLLGPWLRARDDWKRIPRFAALDLDTAEAVLAEAGRFCAEVLAPLNAVGDLQGCRLVDGCVRTPDGFAQAYRRYVADGWPALARDPEWGGQGLPALLELAFTEMQVGANHAWTMYPGLLAGAVACLQAHASPDVQARFLPPLVGGEWLATMCLTEPQAGSDLSLLRTRAVPAADGSVRITGAKVFISGGGQDLTPNIVHLVLARLPDAPPGTRGISLFVVPDMLEDGSRNGVFVDGLEHKMGLHGSATTALRFEGAVGWRVGEAHRGLPAMFVMMNAARLHAAMQGVAHAARASELAHAYAHQRRQMRAEPRMEPEQPADPIAAHPPIRHLLRCLRGWSEQMRAAGYWLGHLIDLHEHAPDADERRRAGMLVELLTPVAKAHFTECGHLLANRALQAFGGYGYVREYGIEQVVRDSRIAMIYEGSNEIQALDLLQRKLLADDGARLTVFADECERVAAKAEGAGLAAAAGVLRRLCRRLSAAFERVRAAAASDASAPARVADTFLRATGQLLLACACVRTAAVASGDTGAGADACERAERALWMLGELRLEFNAQLARLRATS</sequence>
<evidence type="ECO:0000256" key="1">
    <source>
        <dbReference type="ARBA" id="ARBA00001974"/>
    </source>
</evidence>
<dbReference type="InterPro" id="IPR009100">
    <property type="entry name" value="AcylCoA_DH/oxidase_NM_dom_sf"/>
</dbReference>
<evidence type="ECO:0000256" key="4">
    <source>
        <dbReference type="ARBA" id="ARBA00022827"/>
    </source>
</evidence>
<evidence type="ECO:0000313" key="10">
    <source>
        <dbReference type="Proteomes" id="UP000315949"/>
    </source>
</evidence>
<dbReference type="GO" id="GO:0016627">
    <property type="term" value="F:oxidoreductase activity, acting on the CH-CH group of donors"/>
    <property type="evidence" value="ECO:0007669"/>
    <property type="project" value="InterPro"/>
</dbReference>
<dbReference type="InterPro" id="IPR046373">
    <property type="entry name" value="Acyl-CoA_Oxase/DH_mid-dom_sf"/>
</dbReference>
<evidence type="ECO:0000259" key="6">
    <source>
        <dbReference type="Pfam" id="PF00441"/>
    </source>
</evidence>
<dbReference type="OrthoDB" id="9764895at2"/>
<dbReference type="InterPro" id="IPR009075">
    <property type="entry name" value="AcylCo_DH/oxidase_C"/>
</dbReference>
<accession>A0A5C5U1K1</accession>
<evidence type="ECO:0000259" key="8">
    <source>
        <dbReference type="Pfam" id="PF02771"/>
    </source>
</evidence>
<dbReference type="AlphaFoldDB" id="A0A5C5U1K1"/>
<dbReference type="Gene3D" id="1.20.140.10">
    <property type="entry name" value="Butyryl-CoA Dehydrogenase, subunit A, domain 3"/>
    <property type="match status" value="1"/>
</dbReference>
<protein>
    <submittedName>
        <fullName evidence="9">Acyl-CoA dehydrogenase</fullName>
    </submittedName>
</protein>
<feature type="domain" description="Acyl-CoA dehydrogenase/oxidase N-terminal" evidence="8">
    <location>
        <begin position="38"/>
        <end position="157"/>
    </location>
</feature>